<evidence type="ECO:0000313" key="4">
    <source>
        <dbReference type="Proteomes" id="UP000688137"/>
    </source>
</evidence>
<evidence type="ECO:0000313" key="3">
    <source>
        <dbReference type="EMBL" id="CAD8067680.1"/>
    </source>
</evidence>
<protein>
    <submittedName>
        <fullName evidence="3">Uncharacterized protein</fullName>
    </submittedName>
</protein>
<organism evidence="3 4">
    <name type="scientific">Paramecium primaurelia</name>
    <dbReference type="NCBI Taxonomy" id="5886"/>
    <lineage>
        <taxon>Eukaryota</taxon>
        <taxon>Sar</taxon>
        <taxon>Alveolata</taxon>
        <taxon>Ciliophora</taxon>
        <taxon>Intramacronucleata</taxon>
        <taxon>Oligohymenophorea</taxon>
        <taxon>Peniculida</taxon>
        <taxon>Parameciidae</taxon>
        <taxon>Paramecium</taxon>
    </lineage>
</organism>
<name>A0A8S1LIZ7_PARPR</name>
<dbReference type="Proteomes" id="UP000688137">
    <property type="component" value="Unassembled WGS sequence"/>
</dbReference>
<keyword evidence="4" id="KW-1185">Reference proteome</keyword>
<feature type="coiled-coil region" evidence="1">
    <location>
        <begin position="137"/>
        <end position="171"/>
    </location>
</feature>
<feature type="region of interest" description="Disordered" evidence="2">
    <location>
        <begin position="1"/>
        <end position="20"/>
    </location>
</feature>
<dbReference type="AlphaFoldDB" id="A0A8S1LIZ7"/>
<keyword evidence="1" id="KW-0175">Coiled coil</keyword>
<proteinExistence type="predicted"/>
<comment type="caution">
    <text evidence="3">The sequence shown here is derived from an EMBL/GenBank/DDBJ whole genome shotgun (WGS) entry which is preliminary data.</text>
</comment>
<accession>A0A8S1LIZ7</accession>
<dbReference type="OMA" id="HVRHISQ"/>
<gene>
    <name evidence="3" type="ORF">PPRIM_AZ9-3.1.T0410110</name>
</gene>
<reference evidence="3" key="1">
    <citation type="submission" date="2021-01" db="EMBL/GenBank/DDBJ databases">
        <authorList>
            <consortium name="Genoscope - CEA"/>
            <person name="William W."/>
        </authorList>
    </citation>
    <scope>NUCLEOTIDE SEQUENCE</scope>
</reference>
<evidence type="ECO:0000256" key="2">
    <source>
        <dbReference type="SAM" id="MobiDB-lite"/>
    </source>
</evidence>
<evidence type="ECO:0000256" key="1">
    <source>
        <dbReference type="SAM" id="Coils"/>
    </source>
</evidence>
<dbReference type="EMBL" id="CAJJDM010000040">
    <property type="protein sequence ID" value="CAD8067680.1"/>
    <property type="molecule type" value="Genomic_DNA"/>
</dbReference>
<sequence length="245" mass="28989">MQKTNSYHLKTNKKHKSSPLTSQELLQKLLDFKQTQTTMNCSYENKTLVMGGNLAKKISKSISVGSRSWKDIVPHLHESDNCLKQKEEIVNTLKRSKHVRHISQIWSMRNRTDSNFHTPRKEGVNDFIQNARIFLKEKLLENKLDKLCYQVQQLKNKSNILELQNKLLFENIKQHHNEHNNMKERKVLMGKLDQMITMQKKQEQSINYFKQLFKDNDDEGRRVKTQTSYPKLRPVLYSGYIGLKM</sequence>